<gene>
    <name evidence="3" type="ORF">EDC28_10881</name>
</gene>
<comment type="similarity">
    <text evidence="1">Belongs to the Cu-Zn superoxide dismutase family.</text>
</comment>
<evidence type="ECO:0000313" key="3">
    <source>
        <dbReference type="EMBL" id="ROQ23343.1"/>
    </source>
</evidence>
<keyword evidence="4" id="KW-1185">Reference proteome</keyword>
<dbReference type="Proteomes" id="UP000268033">
    <property type="component" value="Unassembled WGS sequence"/>
</dbReference>
<dbReference type="EMBL" id="RJUL01000008">
    <property type="protein sequence ID" value="ROQ23343.1"/>
    <property type="molecule type" value="Genomic_DNA"/>
</dbReference>
<dbReference type="GO" id="GO:0006801">
    <property type="term" value="P:superoxide metabolic process"/>
    <property type="evidence" value="ECO:0007669"/>
    <property type="project" value="InterPro"/>
</dbReference>
<feature type="signal peptide" evidence="2">
    <location>
        <begin position="1"/>
        <end position="28"/>
    </location>
</feature>
<dbReference type="RefSeq" id="WP_050659253.1">
    <property type="nucleotide sequence ID" value="NZ_JBLXAC010000023.1"/>
</dbReference>
<evidence type="ECO:0000256" key="2">
    <source>
        <dbReference type="SAM" id="SignalP"/>
    </source>
</evidence>
<comment type="caution">
    <text evidence="3">The sequence shown here is derived from an EMBL/GenBank/DDBJ whole genome shotgun (WGS) entry which is preliminary data.</text>
</comment>
<dbReference type="Gene3D" id="2.60.40.200">
    <property type="entry name" value="Superoxide dismutase, copper/zinc binding domain"/>
    <property type="match status" value="1"/>
</dbReference>
<dbReference type="GO" id="GO:0046872">
    <property type="term" value="F:metal ion binding"/>
    <property type="evidence" value="ECO:0007669"/>
    <property type="project" value="InterPro"/>
</dbReference>
<accession>A0A3N1P4F8</accession>
<sequence length="152" mass="15675">MISFSSKKSLSVLGAALLLGSLSVSAQAATLSAKVGAYPGTSQTVTGKVKVSFHDGRTLVHYDLKGLGPVTNGGLHIHVGKTCDDAEQVGGHYFSPTTAGDYWKSGLWSADSKGEAIGSFTVVSDLGYKDNKDHAIVVHGPDGARIGCGILK</sequence>
<organism evidence="3 4">
    <name type="scientific">Gallaecimonas pentaromativorans</name>
    <dbReference type="NCBI Taxonomy" id="584787"/>
    <lineage>
        <taxon>Bacteria</taxon>
        <taxon>Pseudomonadati</taxon>
        <taxon>Pseudomonadota</taxon>
        <taxon>Gammaproteobacteria</taxon>
        <taxon>Enterobacterales</taxon>
        <taxon>Gallaecimonadaceae</taxon>
        <taxon>Gallaecimonas</taxon>
    </lineage>
</organism>
<dbReference type="InterPro" id="IPR036423">
    <property type="entry name" value="SOD-like_Cu/Zn_dom_sf"/>
</dbReference>
<evidence type="ECO:0000313" key="4">
    <source>
        <dbReference type="Proteomes" id="UP000268033"/>
    </source>
</evidence>
<dbReference type="AlphaFoldDB" id="A0A3N1P4F8"/>
<keyword evidence="2" id="KW-0732">Signal</keyword>
<reference evidence="3 4" key="1">
    <citation type="submission" date="2018-11" db="EMBL/GenBank/DDBJ databases">
        <title>Genomic Encyclopedia of Type Strains, Phase IV (KMG-IV): sequencing the most valuable type-strain genomes for metagenomic binning, comparative biology and taxonomic classification.</title>
        <authorList>
            <person name="Goeker M."/>
        </authorList>
    </citation>
    <scope>NUCLEOTIDE SEQUENCE [LARGE SCALE GENOMIC DNA]</scope>
    <source>
        <strain evidence="3 4">DSM 21945</strain>
    </source>
</reference>
<evidence type="ECO:0000256" key="1">
    <source>
        <dbReference type="ARBA" id="ARBA00010457"/>
    </source>
</evidence>
<feature type="chain" id="PRO_5018328722" evidence="2">
    <location>
        <begin position="29"/>
        <end position="152"/>
    </location>
</feature>
<dbReference type="SUPFAM" id="SSF49329">
    <property type="entry name" value="Cu,Zn superoxide dismutase-like"/>
    <property type="match status" value="1"/>
</dbReference>
<dbReference type="OrthoDB" id="5431326at2"/>
<name>A0A3N1P4F8_9GAMM</name>
<protein>
    <submittedName>
        <fullName evidence="3">Cu/Zn superoxide dismutase</fullName>
    </submittedName>
</protein>
<proteinExistence type="inferred from homology"/>